<dbReference type="EMBL" id="NMOS02000010">
    <property type="protein sequence ID" value="RDH40329.1"/>
    <property type="molecule type" value="Genomic_DNA"/>
</dbReference>
<reference evidence="1 2" key="2">
    <citation type="journal article" date="2018" name="J. Invertebr. Pathol.">
        <title>'Candidatus Aquirickettsiella gammari' (Gammaproteobacteria: Legionellales: Coxiellaceae): A bacterial pathogen of the freshwater crustacean Gammarus fossarum (Malacostraca: Amphipoda).</title>
        <authorList>
            <person name="Bojko J."/>
            <person name="Dunn A.M."/>
            <person name="Stebbing P.D."/>
            <person name="van Aerle R."/>
            <person name="Bacela-Spychalska K."/>
            <person name="Bean T.P."/>
            <person name="Urrutia A."/>
            <person name="Stentiford G.D."/>
        </authorList>
    </citation>
    <scope>NUCLEOTIDE SEQUENCE [LARGE SCALE GENOMIC DNA]</scope>
    <source>
        <strain evidence="1">RA15029</strain>
    </source>
</reference>
<dbReference type="AlphaFoldDB" id="A0A370CHD6"/>
<proteinExistence type="predicted"/>
<comment type="caution">
    <text evidence="1">The sequence shown here is derived from an EMBL/GenBank/DDBJ whole genome shotgun (WGS) entry which is preliminary data.</text>
</comment>
<evidence type="ECO:0000313" key="1">
    <source>
        <dbReference type="EMBL" id="RDH40329.1"/>
    </source>
</evidence>
<organism evidence="1 2">
    <name type="scientific">Candidatus Aquirickettsiella gammari</name>
    <dbReference type="NCBI Taxonomy" id="2016198"/>
    <lineage>
        <taxon>Bacteria</taxon>
        <taxon>Pseudomonadati</taxon>
        <taxon>Pseudomonadota</taxon>
        <taxon>Gammaproteobacteria</taxon>
        <taxon>Legionellales</taxon>
        <taxon>Coxiellaceae</taxon>
        <taxon>Candidatus Aquirickettsiella</taxon>
    </lineage>
</organism>
<keyword evidence="2" id="KW-1185">Reference proteome</keyword>
<sequence length="221" mass="25644">MISLKKIATEITHLSTSHQNALDIIRSQKRAEAYPTFTTLELKTKDLTKILIKEITDYYHGLAAFNKYEEAESFLNLIANVIKPKPDITIEERLRSVAEPTDNLFFATLLRELIKFHICDENEAWRKKTFLTKNSVNLNNEYWKILIITKYFSKRVGDKSQDLNKKILQLEKHLLENFSPEKNLTLSDNTIPSSAFFNSPNKLNQLESNYVSIRSKCITNT</sequence>
<evidence type="ECO:0000313" key="2">
    <source>
        <dbReference type="Proteomes" id="UP000226429"/>
    </source>
</evidence>
<protein>
    <submittedName>
        <fullName evidence="1">Uncharacterized protein</fullName>
    </submittedName>
</protein>
<gene>
    <name evidence="1" type="ORF">CFE62_004285</name>
</gene>
<name>A0A370CHD6_9COXI</name>
<dbReference type="Proteomes" id="UP000226429">
    <property type="component" value="Unassembled WGS sequence"/>
</dbReference>
<reference evidence="1 2" key="1">
    <citation type="journal article" date="2017" name="Int. J. Syst. Evol. Microbiol.">
        <title>Aquarickettsiella crustaci n. gen. n. sp. (Gammaproteobacteria: Legionellales: Coxiellaceae); a bacterial pathogen of the freshwater crustacean: Gammarus fossarum (Malacostraca: Amphipoda).</title>
        <authorList>
            <person name="Bojko J."/>
            <person name="Dunn A.M."/>
            <person name="Stebbing P.D."/>
            <person name="Van Aerle R."/>
            <person name="Bacela-Spychalska K."/>
            <person name="Bean T.P."/>
            <person name="Stentiford G.D."/>
        </authorList>
    </citation>
    <scope>NUCLEOTIDE SEQUENCE [LARGE SCALE GENOMIC DNA]</scope>
    <source>
        <strain evidence="1">RA15029</strain>
    </source>
</reference>
<accession>A0A370CHD6</accession>